<dbReference type="EMBL" id="LR796859">
    <property type="protein sequence ID" value="CAB4170775.1"/>
    <property type="molecule type" value="Genomic_DNA"/>
</dbReference>
<dbReference type="Gene3D" id="3.40.50.450">
    <property type="match status" value="1"/>
</dbReference>
<organism evidence="2">
    <name type="scientific">uncultured Caudovirales phage</name>
    <dbReference type="NCBI Taxonomy" id="2100421"/>
    <lineage>
        <taxon>Viruses</taxon>
        <taxon>Duplodnaviria</taxon>
        <taxon>Heunggongvirae</taxon>
        <taxon>Uroviricota</taxon>
        <taxon>Caudoviricetes</taxon>
        <taxon>Peduoviridae</taxon>
        <taxon>Maltschvirus</taxon>
        <taxon>Maltschvirus maltsch</taxon>
    </lineage>
</organism>
<dbReference type="EMBL" id="LR796625">
    <property type="protein sequence ID" value="CAB4154791.1"/>
    <property type="molecule type" value="Genomic_DNA"/>
</dbReference>
<dbReference type="Pfam" id="PF15891">
    <property type="entry name" value="Nuc_deoxyri_tr2"/>
    <property type="match status" value="1"/>
</dbReference>
<gene>
    <name evidence="3" type="ORF">UFOVP1307_95</name>
    <name evidence="1" type="ORF">UFOVP651_28</name>
    <name evidence="2" type="ORF">UFOVP902_107</name>
</gene>
<dbReference type="EMBL" id="LR797270">
    <property type="protein sequence ID" value="CAB4198450.1"/>
    <property type="molecule type" value="Genomic_DNA"/>
</dbReference>
<keyword evidence="2" id="KW-0808">Transferase</keyword>
<reference evidence="2" key="1">
    <citation type="submission" date="2020-05" db="EMBL/GenBank/DDBJ databases">
        <authorList>
            <person name="Chiriac C."/>
            <person name="Salcher M."/>
            <person name="Ghai R."/>
            <person name="Kavagutti S V."/>
        </authorList>
    </citation>
    <scope>NUCLEOTIDE SEQUENCE</scope>
</reference>
<evidence type="ECO:0000313" key="2">
    <source>
        <dbReference type="EMBL" id="CAB4170775.1"/>
    </source>
</evidence>
<dbReference type="SUPFAM" id="SSF52309">
    <property type="entry name" value="N-(deoxy)ribosyltransferase-like"/>
    <property type="match status" value="1"/>
</dbReference>
<proteinExistence type="predicted"/>
<name>A0A6J5PNK2_9CAUD</name>
<evidence type="ECO:0000313" key="1">
    <source>
        <dbReference type="EMBL" id="CAB4154791.1"/>
    </source>
</evidence>
<sequence>MKVIKPPHSITDRVMKHPTIFLAGSIEMGKAEDWQQKMEWLFRDGDATIFNPRREEWDSSWSQDIENPQFYQQVNWELNALEKSDLIFMYFAPGTQSPISLLELGLFAHTGKMIVCCPEGFWRKGNVDIVCDRYDIPVFSNVVAAQGELYNRWLELSK</sequence>
<accession>A0A6J5PNK2</accession>
<dbReference type="GO" id="GO:0016740">
    <property type="term" value="F:transferase activity"/>
    <property type="evidence" value="ECO:0007669"/>
    <property type="project" value="UniProtKB-KW"/>
</dbReference>
<protein>
    <submittedName>
        <fullName evidence="2">Nucleoside 2-deoxyribosyltransferase like</fullName>
    </submittedName>
</protein>
<dbReference type="InterPro" id="IPR039470">
    <property type="entry name" value="Nuc_deoxyri_tr2"/>
</dbReference>
<evidence type="ECO:0000313" key="3">
    <source>
        <dbReference type="EMBL" id="CAB4198450.1"/>
    </source>
</evidence>